<accession>A0AAV7XZ21</accession>
<name>A0AAV7XZ21_9NEOP</name>
<dbReference type="GO" id="GO:0019005">
    <property type="term" value="C:SCF ubiquitin ligase complex"/>
    <property type="evidence" value="ECO:0007669"/>
    <property type="project" value="TreeGrafter"/>
</dbReference>
<dbReference type="Gene3D" id="3.80.10.10">
    <property type="entry name" value="Ribonuclease Inhibitor"/>
    <property type="match status" value="2"/>
</dbReference>
<sequence length="444" mass="48753">MLLVDVLGDSATTVDFSPLVRLDNKSSVDHLSFCRRLCGALPRLGQLTRLTLSTHGQRTAYPACSDAVLVEVARCCPELRFLDVGFNRGVSATGLNALCGGCPLIEELLVNDCVLPASVLVALLQRLPRLRVLGHQEVGTAVRLLWTGQTPTLRLVQVSNLGEASVHRSRPADEPHRLRCSVALIRVLRALCPDLEELRVRVLDADVPHLAALRGLHTLELRYHAAARPSSLAAHTVKYLSLHGARLTALTVYSGSLSTRHAALIGQHCPNLTLLWLRCNQLVFSEEGGEEPSGRPAAQPFQRLESLSVRVGFDQTSVSRFPDAFLCGLVRHARALQKLYVAVNSPDVTDAWLARVLDACACESLRTLFVLLPQTNEAPTSPMGPRLALSPASVRAVRARCPQLLELGNLLVWNFQQEEVRHLQQRLRASNCVLRLVSKATVWR</sequence>
<dbReference type="SUPFAM" id="SSF52047">
    <property type="entry name" value="RNI-like"/>
    <property type="match status" value="1"/>
</dbReference>
<dbReference type="AlphaFoldDB" id="A0AAV7XZ21"/>
<dbReference type="PANTHER" id="PTHR13318">
    <property type="entry name" value="PARTNER OF PAIRED, ISOFORM B-RELATED"/>
    <property type="match status" value="1"/>
</dbReference>
<protein>
    <submittedName>
        <fullName evidence="1">Uncharacterized protein</fullName>
    </submittedName>
</protein>
<dbReference type="GO" id="GO:0031146">
    <property type="term" value="P:SCF-dependent proteasomal ubiquitin-dependent protein catabolic process"/>
    <property type="evidence" value="ECO:0007669"/>
    <property type="project" value="TreeGrafter"/>
</dbReference>
<dbReference type="EMBL" id="JAPTSV010000001">
    <property type="protein sequence ID" value="KAJ1531989.1"/>
    <property type="molecule type" value="Genomic_DNA"/>
</dbReference>
<evidence type="ECO:0000313" key="1">
    <source>
        <dbReference type="EMBL" id="KAJ1531989.1"/>
    </source>
</evidence>
<reference evidence="1" key="1">
    <citation type="submission" date="2022-12" db="EMBL/GenBank/DDBJ databases">
        <title>Chromosome-level genome assembly of the bean flower thrips Megalurothrips usitatus.</title>
        <authorList>
            <person name="Ma L."/>
            <person name="Liu Q."/>
            <person name="Li H."/>
            <person name="Cai W."/>
        </authorList>
    </citation>
    <scope>NUCLEOTIDE SEQUENCE</scope>
    <source>
        <strain evidence="1">Cailab_2022a</strain>
    </source>
</reference>
<evidence type="ECO:0000313" key="2">
    <source>
        <dbReference type="Proteomes" id="UP001075354"/>
    </source>
</evidence>
<gene>
    <name evidence="1" type="ORF">ONE63_000625</name>
</gene>
<keyword evidence="2" id="KW-1185">Reference proteome</keyword>
<proteinExistence type="predicted"/>
<dbReference type="Proteomes" id="UP001075354">
    <property type="component" value="Chromosome 1"/>
</dbReference>
<dbReference type="InterPro" id="IPR032675">
    <property type="entry name" value="LRR_dom_sf"/>
</dbReference>
<organism evidence="1 2">
    <name type="scientific">Megalurothrips usitatus</name>
    <name type="common">bean blossom thrips</name>
    <dbReference type="NCBI Taxonomy" id="439358"/>
    <lineage>
        <taxon>Eukaryota</taxon>
        <taxon>Metazoa</taxon>
        <taxon>Ecdysozoa</taxon>
        <taxon>Arthropoda</taxon>
        <taxon>Hexapoda</taxon>
        <taxon>Insecta</taxon>
        <taxon>Pterygota</taxon>
        <taxon>Neoptera</taxon>
        <taxon>Paraneoptera</taxon>
        <taxon>Thysanoptera</taxon>
        <taxon>Terebrantia</taxon>
        <taxon>Thripoidea</taxon>
        <taxon>Thripidae</taxon>
        <taxon>Megalurothrips</taxon>
    </lineage>
</organism>
<comment type="caution">
    <text evidence="1">The sequence shown here is derived from an EMBL/GenBank/DDBJ whole genome shotgun (WGS) entry which is preliminary data.</text>
</comment>
<dbReference type="PANTHER" id="PTHR13318:SF152">
    <property type="entry name" value="F-BOX_LRR-REPEAT PROTEIN 4"/>
    <property type="match status" value="1"/>
</dbReference>